<evidence type="ECO:0008006" key="4">
    <source>
        <dbReference type="Google" id="ProtNLM"/>
    </source>
</evidence>
<dbReference type="Proteomes" id="UP000192907">
    <property type="component" value="Unassembled WGS sequence"/>
</dbReference>
<accession>A0A1Y6CK23</accession>
<dbReference type="InterPro" id="IPR012902">
    <property type="entry name" value="N_methyl_site"/>
</dbReference>
<dbReference type="EMBL" id="FWZT01000019">
    <property type="protein sequence ID" value="SMF58035.1"/>
    <property type="molecule type" value="Genomic_DNA"/>
</dbReference>
<protein>
    <recommendedName>
        <fullName evidence="4">Prepilin-type N-terminal cleavage/methylation domain-containing protein</fullName>
    </recommendedName>
</protein>
<feature type="transmembrane region" description="Helical" evidence="1">
    <location>
        <begin position="6"/>
        <end position="31"/>
    </location>
</feature>
<proteinExistence type="predicted"/>
<dbReference type="AlphaFoldDB" id="A0A1Y6CK23"/>
<gene>
    <name evidence="2" type="ORF">SAMN06296036_11948</name>
</gene>
<dbReference type="Pfam" id="PF07963">
    <property type="entry name" value="N_methyl"/>
    <property type="match status" value="1"/>
</dbReference>
<evidence type="ECO:0000313" key="2">
    <source>
        <dbReference type="EMBL" id="SMF58035.1"/>
    </source>
</evidence>
<evidence type="ECO:0000313" key="3">
    <source>
        <dbReference type="Proteomes" id="UP000192907"/>
    </source>
</evidence>
<keyword evidence="1" id="KW-1133">Transmembrane helix</keyword>
<sequence>MKMKQAGFSIIELMIAVGVVAMITIGIARMISNQSQAELRSDLKRNYRDMSQRITKRVNHYFRRQIAIDIVSSSQLRLQLPDGDVTIETICSPTSLDYHDSSSILDRCLECEVGNRHIVRIGYQDAVHYFPSKESRVDHPAATMMCFEPGADASEVAVTMETILVDPVKKSGHKRVSSETILVGDLNNVNFFR</sequence>
<dbReference type="STRING" id="1513793.SAMN06296036_11948"/>
<keyword evidence="1" id="KW-0812">Transmembrane</keyword>
<keyword evidence="3" id="KW-1185">Reference proteome</keyword>
<reference evidence="3" key="1">
    <citation type="submission" date="2017-04" db="EMBL/GenBank/DDBJ databases">
        <authorList>
            <person name="Varghese N."/>
            <person name="Submissions S."/>
        </authorList>
    </citation>
    <scope>NUCLEOTIDE SEQUENCE [LARGE SCALE GENOMIC DNA]</scope>
    <source>
        <strain evidence="3">RKEM611</strain>
    </source>
</reference>
<organism evidence="2 3">
    <name type="scientific">Pseudobacteriovorax antillogorgiicola</name>
    <dbReference type="NCBI Taxonomy" id="1513793"/>
    <lineage>
        <taxon>Bacteria</taxon>
        <taxon>Pseudomonadati</taxon>
        <taxon>Bdellovibrionota</taxon>
        <taxon>Oligoflexia</taxon>
        <taxon>Oligoflexales</taxon>
        <taxon>Pseudobacteriovoracaceae</taxon>
        <taxon>Pseudobacteriovorax</taxon>
    </lineage>
</organism>
<evidence type="ECO:0000256" key="1">
    <source>
        <dbReference type="SAM" id="Phobius"/>
    </source>
</evidence>
<keyword evidence="1" id="KW-0472">Membrane</keyword>
<name>A0A1Y6CK23_9BACT</name>